<proteinExistence type="predicted"/>
<accession>A0A6C0L4C4</accession>
<dbReference type="AlphaFoldDB" id="A0A6C0L4C4"/>
<reference evidence="1" key="1">
    <citation type="journal article" date="2020" name="Nature">
        <title>Giant virus diversity and host interactions through global metagenomics.</title>
        <authorList>
            <person name="Schulz F."/>
            <person name="Roux S."/>
            <person name="Paez-Espino D."/>
            <person name="Jungbluth S."/>
            <person name="Walsh D.A."/>
            <person name="Denef V.J."/>
            <person name="McMahon K.D."/>
            <person name="Konstantinidis K.T."/>
            <person name="Eloe-Fadrosh E.A."/>
            <person name="Kyrpides N.C."/>
            <person name="Woyke T."/>
        </authorList>
    </citation>
    <scope>NUCLEOTIDE SEQUENCE</scope>
    <source>
        <strain evidence="1">GVMAG-S-ERX555907-94</strain>
    </source>
</reference>
<organism evidence="1">
    <name type="scientific">viral metagenome</name>
    <dbReference type="NCBI Taxonomy" id="1070528"/>
    <lineage>
        <taxon>unclassified sequences</taxon>
        <taxon>metagenomes</taxon>
        <taxon>organismal metagenomes</taxon>
    </lineage>
</organism>
<sequence length="38" mass="4796">MINQDLIMVIRMQNIQLLKYIAYKEEWDYKELCKKYLI</sequence>
<evidence type="ECO:0000313" key="1">
    <source>
        <dbReference type="EMBL" id="QHU23564.1"/>
    </source>
</evidence>
<protein>
    <submittedName>
        <fullName evidence="1">Uncharacterized protein</fullName>
    </submittedName>
</protein>
<name>A0A6C0L4C4_9ZZZZ</name>
<dbReference type="EMBL" id="MN741033">
    <property type="protein sequence ID" value="QHU23564.1"/>
    <property type="molecule type" value="Genomic_DNA"/>
</dbReference>